<dbReference type="SUPFAM" id="SSF57667">
    <property type="entry name" value="beta-beta-alpha zinc fingers"/>
    <property type="match status" value="2"/>
</dbReference>
<dbReference type="PANTHER" id="PTHR24394:SF29">
    <property type="entry name" value="MYONEURIN"/>
    <property type="match status" value="1"/>
</dbReference>
<keyword evidence="5" id="KW-0862">Zinc</keyword>
<evidence type="ECO:0000256" key="8">
    <source>
        <dbReference type="SAM" id="MobiDB-lite"/>
    </source>
</evidence>
<feature type="domain" description="C2H2-type" evidence="9">
    <location>
        <begin position="339"/>
        <end position="366"/>
    </location>
</feature>
<feature type="compositionally biased region" description="Acidic residues" evidence="8">
    <location>
        <begin position="74"/>
        <end position="87"/>
    </location>
</feature>
<dbReference type="SMART" id="SM00355">
    <property type="entry name" value="ZnF_C2H2"/>
    <property type="match status" value="6"/>
</dbReference>
<dbReference type="PANTHER" id="PTHR24394">
    <property type="entry name" value="ZINC FINGER PROTEIN"/>
    <property type="match status" value="1"/>
</dbReference>
<evidence type="ECO:0000256" key="1">
    <source>
        <dbReference type="ARBA" id="ARBA00004123"/>
    </source>
</evidence>
<protein>
    <recommendedName>
        <fullName evidence="9">C2H2-type domain-containing protein</fullName>
    </recommendedName>
</protein>
<evidence type="ECO:0000256" key="4">
    <source>
        <dbReference type="ARBA" id="ARBA00022771"/>
    </source>
</evidence>
<dbReference type="AlphaFoldDB" id="A0A674AY04"/>
<feature type="domain" description="C2H2-type" evidence="9">
    <location>
        <begin position="301"/>
        <end position="338"/>
    </location>
</feature>
<keyword evidence="2" id="KW-0479">Metal-binding</keyword>
<evidence type="ECO:0000256" key="3">
    <source>
        <dbReference type="ARBA" id="ARBA00022737"/>
    </source>
</evidence>
<evidence type="ECO:0000313" key="10">
    <source>
        <dbReference type="Ensembl" id="ENSSTUP00000063687.1"/>
    </source>
</evidence>
<accession>A0A674AY04</accession>
<evidence type="ECO:0000256" key="7">
    <source>
        <dbReference type="PROSITE-ProRule" id="PRU00042"/>
    </source>
</evidence>
<dbReference type="GeneTree" id="ENSGT00940000162287"/>
<dbReference type="FunFam" id="3.30.160.60:FF:000512">
    <property type="entry name" value="zinc finger protein 197 isoform X1"/>
    <property type="match status" value="1"/>
</dbReference>
<evidence type="ECO:0000256" key="5">
    <source>
        <dbReference type="ARBA" id="ARBA00022833"/>
    </source>
</evidence>
<dbReference type="GO" id="GO:0008270">
    <property type="term" value="F:zinc ion binding"/>
    <property type="evidence" value="ECO:0007669"/>
    <property type="project" value="UniProtKB-KW"/>
</dbReference>
<keyword evidence="11" id="KW-1185">Reference proteome</keyword>
<feature type="compositionally biased region" description="Basic and acidic residues" evidence="8">
    <location>
        <begin position="97"/>
        <end position="113"/>
    </location>
</feature>
<evidence type="ECO:0000313" key="11">
    <source>
        <dbReference type="Proteomes" id="UP000472277"/>
    </source>
</evidence>
<dbReference type="Proteomes" id="UP000472277">
    <property type="component" value="Chromosome 21"/>
</dbReference>
<dbReference type="Ensembl" id="ENSSTUT00000067199.1">
    <property type="protein sequence ID" value="ENSSTUP00000063687.1"/>
    <property type="gene ID" value="ENSSTUG00000027601.1"/>
</dbReference>
<dbReference type="Pfam" id="PF00096">
    <property type="entry name" value="zf-C2H2"/>
    <property type="match status" value="2"/>
</dbReference>
<feature type="region of interest" description="Disordered" evidence="8">
    <location>
        <begin position="60"/>
        <end position="146"/>
    </location>
</feature>
<dbReference type="GO" id="GO:0005634">
    <property type="term" value="C:nucleus"/>
    <property type="evidence" value="ECO:0007669"/>
    <property type="project" value="UniProtKB-SubCell"/>
</dbReference>
<dbReference type="InterPro" id="IPR013087">
    <property type="entry name" value="Znf_C2H2_type"/>
</dbReference>
<dbReference type="PROSITE" id="PS00028">
    <property type="entry name" value="ZINC_FINGER_C2H2_1"/>
    <property type="match status" value="3"/>
</dbReference>
<dbReference type="InterPro" id="IPR036236">
    <property type="entry name" value="Znf_C2H2_sf"/>
</dbReference>
<reference evidence="10" key="1">
    <citation type="submission" date="2025-08" db="UniProtKB">
        <authorList>
            <consortium name="Ensembl"/>
        </authorList>
    </citation>
    <scope>IDENTIFICATION</scope>
</reference>
<sequence>PFIGLIQESRQKCVVTEKDVGYNCDKGVVGGTVSQARLDREQLLDDTGFLTVEITEELFGSDHDNNDDVATAPYEEEDVLSSEEEPEEPKKKRKNKKDSSDEWEPSDKEHTEIQMDFSSDSSEDLETVGSSDLTEGAEAATSQTDGEEDGKLVVWWCDECGAEPEVTCTTWRHKMLYACALCVGEGEQAVGFDQFYMRFDDLSSLKVHVQLEHNTKVCQRALCSDCGRYPFKKDHVCVHKIKKIPCLDCGKLFTSQTSLKLHIRVHQDSFVHACKFCLKKFKTKPDKRTHEESHPQEKSPYQCPDCSERFNTFKKRNGHLQSCRGPRRHKMVHTGQKPYKCKVCHMSFNQVSHLKSHMRLHTGEQPFKCQQCEKCFNHVNLKNHSILLSTLLYG</sequence>
<dbReference type="OMA" id="FYMRFDD"/>
<dbReference type="GO" id="GO:0000981">
    <property type="term" value="F:DNA-binding transcription factor activity, RNA polymerase II-specific"/>
    <property type="evidence" value="ECO:0007669"/>
    <property type="project" value="TreeGrafter"/>
</dbReference>
<reference evidence="10" key="2">
    <citation type="submission" date="2025-09" db="UniProtKB">
        <authorList>
            <consortium name="Ensembl"/>
        </authorList>
    </citation>
    <scope>IDENTIFICATION</scope>
</reference>
<organism evidence="10 11">
    <name type="scientific">Salmo trutta</name>
    <name type="common">Brown trout</name>
    <dbReference type="NCBI Taxonomy" id="8032"/>
    <lineage>
        <taxon>Eukaryota</taxon>
        <taxon>Metazoa</taxon>
        <taxon>Chordata</taxon>
        <taxon>Craniata</taxon>
        <taxon>Vertebrata</taxon>
        <taxon>Euteleostomi</taxon>
        <taxon>Actinopterygii</taxon>
        <taxon>Neopterygii</taxon>
        <taxon>Teleostei</taxon>
        <taxon>Protacanthopterygii</taxon>
        <taxon>Salmoniformes</taxon>
        <taxon>Salmonidae</taxon>
        <taxon>Salmoninae</taxon>
        <taxon>Salmo</taxon>
    </lineage>
</organism>
<evidence type="ECO:0000256" key="2">
    <source>
        <dbReference type="ARBA" id="ARBA00022723"/>
    </source>
</evidence>
<comment type="subcellular location">
    <subcellularLocation>
        <location evidence="1">Nucleus</location>
    </subcellularLocation>
</comment>
<keyword evidence="6" id="KW-0539">Nucleus</keyword>
<keyword evidence="3" id="KW-0677">Repeat</keyword>
<dbReference type="InParanoid" id="A0A674AY04"/>
<evidence type="ECO:0000256" key="6">
    <source>
        <dbReference type="ARBA" id="ARBA00023242"/>
    </source>
</evidence>
<proteinExistence type="predicted"/>
<keyword evidence="4 7" id="KW-0863">Zinc-finger</keyword>
<evidence type="ECO:0000259" key="9">
    <source>
        <dbReference type="PROSITE" id="PS50157"/>
    </source>
</evidence>
<dbReference type="Gene3D" id="3.30.160.60">
    <property type="entry name" value="Classic Zinc Finger"/>
    <property type="match status" value="4"/>
</dbReference>
<name>A0A674AY04_SALTR</name>
<feature type="domain" description="C2H2-type" evidence="9">
    <location>
        <begin position="272"/>
        <end position="299"/>
    </location>
</feature>
<feature type="domain" description="C2H2-type" evidence="9">
    <location>
        <begin position="244"/>
        <end position="266"/>
    </location>
</feature>
<dbReference type="PROSITE" id="PS50157">
    <property type="entry name" value="ZINC_FINGER_C2H2_2"/>
    <property type="match status" value="4"/>
</dbReference>